<dbReference type="Gramene" id="Solyc11g030590.1.1">
    <property type="protein sequence ID" value="Solyc11g030590.1.1.1"/>
    <property type="gene ID" value="Solyc11g030590.1"/>
</dbReference>
<feature type="compositionally biased region" description="Basic and acidic residues" evidence="1">
    <location>
        <begin position="23"/>
        <end position="46"/>
    </location>
</feature>
<name>A0A3Q7IV09_SOLLC</name>
<dbReference type="AlphaFoldDB" id="A0A3Q7IV09"/>
<reference evidence="2" key="2">
    <citation type="submission" date="2019-01" db="UniProtKB">
        <authorList>
            <consortium name="EnsemblPlants"/>
        </authorList>
    </citation>
    <scope>IDENTIFICATION</scope>
    <source>
        <strain evidence="2">cv. Heinz 1706</strain>
    </source>
</reference>
<evidence type="ECO:0000256" key="1">
    <source>
        <dbReference type="SAM" id="MobiDB-lite"/>
    </source>
</evidence>
<evidence type="ECO:0000313" key="2">
    <source>
        <dbReference type="EnsemblPlants" id="Solyc11g030590.1.1.1"/>
    </source>
</evidence>
<evidence type="ECO:0000313" key="3">
    <source>
        <dbReference type="Proteomes" id="UP000004994"/>
    </source>
</evidence>
<dbReference type="OMA" id="ENTGVHQ"/>
<dbReference type="Proteomes" id="UP000004994">
    <property type="component" value="Chromosome 11"/>
</dbReference>
<keyword evidence="3" id="KW-1185">Reference proteome</keyword>
<reference evidence="2" key="1">
    <citation type="journal article" date="2012" name="Nature">
        <title>The tomato genome sequence provides insights into fleshy fruit evolution.</title>
        <authorList>
            <consortium name="Tomato Genome Consortium"/>
        </authorList>
    </citation>
    <scope>NUCLEOTIDE SEQUENCE [LARGE SCALE GENOMIC DNA]</scope>
    <source>
        <strain evidence="2">cv. Heinz 1706</strain>
    </source>
</reference>
<dbReference type="EnsemblPlants" id="Solyc11g030590.1.1">
    <property type="protein sequence ID" value="Solyc11g030590.1.1.1"/>
    <property type="gene ID" value="Solyc11g030590.1"/>
</dbReference>
<proteinExistence type="predicted"/>
<dbReference type="InParanoid" id="A0A3Q7IV09"/>
<feature type="compositionally biased region" description="Acidic residues" evidence="1">
    <location>
        <begin position="47"/>
        <end position="70"/>
    </location>
</feature>
<organism evidence="2">
    <name type="scientific">Solanum lycopersicum</name>
    <name type="common">Tomato</name>
    <name type="synonym">Lycopersicon esculentum</name>
    <dbReference type="NCBI Taxonomy" id="4081"/>
    <lineage>
        <taxon>Eukaryota</taxon>
        <taxon>Viridiplantae</taxon>
        <taxon>Streptophyta</taxon>
        <taxon>Embryophyta</taxon>
        <taxon>Tracheophyta</taxon>
        <taxon>Spermatophyta</taxon>
        <taxon>Magnoliopsida</taxon>
        <taxon>eudicotyledons</taxon>
        <taxon>Gunneridae</taxon>
        <taxon>Pentapetalae</taxon>
        <taxon>asterids</taxon>
        <taxon>lamiids</taxon>
        <taxon>Solanales</taxon>
        <taxon>Solanaceae</taxon>
        <taxon>Solanoideae</taxon>
        <taxon>Solaneae</taxon>
        <taxon>Solanum</taxon>
        <taxon>Solanum subgen. Lycopersicon</taxon>
    </lineage>
</organism>
<accession>A0A3Q7IV09</accession>
<feature type="compositionally biased region" description="Polar residues" evidence="1">
    <location>
        <begin position="7"/>
        <end position="19"/>
    </location>
</feature>
<feature type="compositionally biased region" description="Basic and acidic residues" evidence="1">
    <location>
        <begin position="90"/>
        <end position="111"/>
    </location>
</feature>
<protein>
    <submittedName>
        <fullName evidence="2">Uncharacterized protein</fullName>
    </submittedName>
</protein>
<dbReference type="PaxDb" id="4081-Solyc11g030590.1.1"/>
<feature type="region of interest" description="Disordered" evidence="1">
    <location>
        <begin position="1"/>
        <end position="111"/>
    </location>
</feature>
<sequence length="111" mass="12970">MEETEENTGVHQLEENSNGEIVENEKEVGQKEVDGNEESNETKEEAEVGETEQNPDGEIVENEEDEDEDEKERKRRDIKQGKQPMYKEGGPFKDYDEKNEGTKFDLDKWSW</sequence>